<feature type="domain" description="Peptidoglycan binding-like" evidence="2">
    <location>
        <begin position="227"/>
        <end position="286"/>
    </location>
</feature>
<dbReference type="SUPFAM" id="SSF47090">
    <property type="entry name" value="PGBD-like"/>
    <property type="match status" value="1"/>
</dbReference>
<gene>
    <name evidence="4" type="ORF">P3W24_01720</name>
</gene>
<dbReference type="Pfam" id="PF01471">
    <property type="entry name" value="PG_binding_1"/>
    <property type="match status" value="1"/>
</dbReference>
<protein>
    <submittedName>
        <fullName evidence="4">Peptidoglycan-binding protein</fullName>
    </submittedName>
</protein>
<keyword evidence="5" id="KW-1185">Reference proteome</keyword>
<feature type="domain" description="X-Tfes XVIPCD" evidence="3">
    <location>
        <begin position="300"/>
        <end position="401"/>
    </location>
</feature>
<dbReference type="Gene3D" id="1.10.530.10">
    <property type="match status" value="1"/>
</dbReference>
<dbReference type="Gene3D" id="1.10.101.10">
    <property type="entry name" value="PGBD-like superfamily/PGBD"/>
    <property type="match status" value="1"/>
</dbReference>
<sequence length="441" mass="47426">MDDQKDFYAPYVQPRGAAYRDDQVDARISHYNDPIDQSLGRFAGNSHIHGDASAETQAAVMDALVEASQRAGLDDKQTAYVLATARFESGFNPDAAAGPTSAYGVGQFVRKTGHSYGISDAHIGNLTRQAEGLVAIYKDNAALAHSRGQGDEYIYAYHHDGSHASPEALALSRQHVVPYVPAFERFLAARQAYHERLPADPEFHSRTHVTAEPAQAASLALRHGSHGQAVSDLQTQLAQLGYADAEGRPLSADGRFGPGTQAAVEAFQREHGLAADGVAGSRTQEAVANALAQGATQPLDHPDHPDHALYLQVRSHVYRLDADLGRPSDVQSDNLAAGLTVSARQDGLLRVDQVALSEDGSRLWGAQRPPGVRDHFFDQFTSVSTQAAMTPIAETSIQWPQAMQEFQNVQAQQQAQQVQSVQQAPTQPPAQTAPAGPAFPH</sequence>
<proteinExistence type="predicted"/>
<dbReference type="InterPro" id="IPR002477">
    <property type="entry name" value="Peptidoglycan-bd-like"/>
</dbReference>
<dbReference type="Pfam" id="PF20410">
    <property type="entry name" value="X-Tfes_XVIPCD"/>
    <property type="match status" value="1"/>
</dbReference>
<dbReference type="InterPro" id="IPR046519">
    <property type="entry name" value="X-Tfes_XVIPCD"/>
</dbReference>
<feature type="region of interest" description="Disordered" evidence="1">
    <location>
        <begin position="417"/>
        <end position="441"/>
    </location>
</feature>
<evidence type="ECO:0000313" key="4">
    <source>
        <dbReference type="EMBL" id="MDF4023694.1"/>
    </source>
</evidence>
<evidence type="ECO:0000256" key="1">
    <source>
        <dbReference type="SAM" id="MobiDB-lite"/>
    </source>
</evidence>
<organism evidence="4 5">
    <name type="scientific">Luteibacter sahnii</name>
    <dbReference type="NCBI Taxonomy" id="3021977"/>
    <lineage>
        <taxon>Bacteria</taxon>
        <taxon>Pseudomonadati</taxon>
        <taxon>Pseudomonadota</taxon>
        <taxon>Gammaproteobacteria</taxon>
        <taxon>Lysobacterales</taxon>
        <taxon>Rhodanobacteraceae</taxon>
        <taxon>Luteibacter</taxon>
    </lineage>
</organism>
<dbReference type="InterPro" id="IPR023346">
    <property type="entry name" value="Lysozyme-like_dom_sf"/>
</dbReference>
<evidence type="ECO:0000259" key="2">
    <source>
        <dbReference type="Pfam" id="PF01471"/>
    </source>
</evidence>
<evidence type="ECO:0000313" key="5">
    <source>
        <dbReference type="Proteomes" id="UP001528850"/>
    </source>
</evidence>
<dbReference type="EMBL" id="JARJJS010000001">
    <property type="protein sequence ID" value="MDF4023694.1"/>
    <property type="molecule type" value="Genomic_DNA"/>
</dbReference>
<dbReference type="InterPro" id="IPR036365">
    <property type="entry name" value="PGBD-like_sf"/>
</dbReference>
<dbReference type="InterPro" id="IPR036366">
    <property type="entry name" value="PGBDSf"/>
</dbReference>
<name>A0ABT6B6G8_9GAMM</name>
<reference evidence="4 5" key="1">
    <citation type="journal article" date="2024" name="Curr. Microbiol.">
        <title>Luteibacter sahnii sp. nov., A Novel Yellow-Colored Xanthomonadin Pigment Producing Probiotic Bacterium from Healthy Rice Seed Microbiome.</title>
        <authorList>
            <person name="Jaiswal G."/>
            <person name="Rana R."/>
            <person name="Nayak P.K."/>
            <person name="Chouhan R."/>
            <person name="Gandhi S.G."/>
            <person name="Patel H.K."/>
            <person name="Patil P.B."/>
        </authorList>
    </citation>
    <scope>NUCLEOTIDE SEQUENCE [LARGE SCALE GENOMIC DNA]</scope>
    <source>
        <strain evidence="4 5">PPL201</strain>
    </source>
</reference>
<comment type="caution">
    <text evidence="4">The sequence shown here is derived from an EMBL/GenBank/DDBJ whole genome shotgun (WGS) entry which is preliminary data.</text>
</comment>
<dbReference type="Proteomes" id="UP001528850">
    <property type="component" value="Unassembled WGS sequence"/>
</dbReference>
<evidence type="ECO:0000259" key="3">
    <source>
        <dbReference type="Pfam" id="PF20410"/>
    </source>
</evidence>
<dbReference type="SUPFAM" id="SSF53955">
    <property type="entry name" value="Lysozyme-like"/>
    <property type="match status" value="1"/>
</dbReference>
<accession>A0ABT6B6G8</accession>